<accession>A0A8B7PA54</accession>
<dbReference type="GO" id="GO:1990904">
    <property type="term" value="C:ribonucleoprotein complex"/>
    <property type="evidence" value="ECO:0007669"/>
    <property type="project" value="UniProtKB-ARBA"/>
</dbReference>
<reference evidence="3" key="1">
    <citation type="submission" date="2025-08" db="UniProtKB">
        <authorList>
            <consortium name="RefSeq"/>
        </authorList>
    </citation>
    <scope>IDENTIFICATION</scope>
    <source>
        <tissue evidence="3">Whole organism</tissue>
    </source>
</reference>
<proteinExistence type="predicted"/>
<sequence>MKSLHSQHCYFIVHMECLSNQPCPFSPEVLKVSLQMIVTERFGAAEACRDLEIMKMDKNDSSFILRVHEDSYAKLHCSIAMCDSLRFAGEEVRLKFIVQEPIVRSLPMLGGSLRQNPMTRA</sequence>
<dbReference type="RefSeq" id="XP_018022860.1">
    <property type="nucleotide sequence ID" value="XM_018167371.2"/>
</dbReference>
<dbReference type="SUPFAM" id="SSF160350">
    <property type="entry name" value="Rnp2-like"/>
    <property type="match status" value="1"/>
</dbReference>
<organism evidence="2 3">
    <name type="scientific">Hyalella azteca</name>
    <name type="common">Amphipod</name>
    <dbReference type="NCBI Taxonomy" id="294128"/>
    <lineage>
        <taxon>Eukaryota</taxon>
        <taxon>Metazoa</taxon>
        <taxon>Ecdysozoa</taxon>
        <taxon>Arthropoda</taxon>
        <taxon>Crustacea</taxon>
        <taxon>Multicrustacea</taxon>
        <taxon>Malacostraca</taxon>
        <taxon>Eumalacostraca</taxon>
        <taxon>Peracarida</taxon>
        <taxon>Amphipoda</taxon>
        <taxon>Senticaudata</taxon>
        <taxon>Talitrida</taxon>
        <taxon>Talitroidea</taxon>
        <taxon>Hyalellidae</taxon>
        <taxon>Hyalella</taxon>
    </lineage>
</organism>
<evidence type="ECO:0000313" key="2">
    <source>
        <dbReference type="Proteomes" id="UP000694843"/>
    </source>
</evidence>
<dbReference type="KEGG" id="hazt:108678876"/>
<dbReference type="GO" id="GO:0008033">
    <property type="term" value="P:tRNA processing"/>
    <property type="evidence" value="ECO:0007669"/>
    <property type="project" value="UniProtKB-KW"/>
</dbReference>
<dbReference type="AlphaFoldDB" id="A0A8B7PA54"/>
<dbReference type="InterPro" id="IPR038085">
    <property type="entry name" value="Rnp2-like_sf"/>
</dbReference>
<name>A0A8B7PA54_HYAAZ</name>
<dbReference type="GO" id="GO:1902555">
    <property type="term" value="C:endoribonuclease complex"/>
    <property type="evidence" value="ECO:0007669"/>
    <property type="project" value="UniProtKB-ARBA"/>
</dbReference>
<dbReference type="OrthoDB" id="10330630at2759"/>
<evidence type="ECO:0000313" key="3">
    <source>
        <dbReference type="RefSeq" id="XP_018022860.1"/>
    </source>
</evidence>
<protein>
    <submittedName>
        <fullName evidence="3">Uncharacterized protein LOC108678876</fullName>
    </submittedName>
</protein>
<evidence type="ECO:0000256" key="1">
    <source>
        <dbReference type="ARBA" id="ARBA00022694"/>
    </source>
</evidence>
<keyword evidence="1" id="KW-0819">tRNA processing</keyword>
<dbReference type="Proteomes" id="UP000694843">
    <property type="component" value="Unplaced"/>
</dbReference>
<dbReference type="GeneID" id="108678876"/>
<keyword evidence="2" id="KW-1185">Reference proteome</keyword>
<gene>
    <name evidence="3" type="primary">LOC108678876</name>
</gene>